<reference evidence="2 3" key="1">
    <citation type="journal article" date="2016" name="Sci. Rep.">
        <title>Accelerated dysbiosis of gut microbiota during aggravation of DSS-induced colitis by a butyrate-producing bacterium.</title>
        <authorList>
            <person name="Zhang Q."/>
            <person name="Wu Y."/>
            <person name="Wang J."/>
            <person name="Wu G."/>
            <person name="Long W."/>
            <person name="Xue Z."/>
            <person name="Wang L."/>
            <person name="Zhang X."/>
            <person name="Pang X."/>
            <person name="Zhao Y."/>
            <person name="Zhao L."/>
            <person name="Zhang C."/>
        </authorList>
    </citation>
    <scope>NUCLEOTIDE SEQUENCE [LARGE SCALE GENOMIC DNA]</scope>
    <source>
        <strain evidence="2 3">BPB5</strain>
    </source>
</reference>
<evidence type="ECO:0000313" key="3">
    <source>
        <dbReference type="Proteomes" id="UP000188159"/>
    </source>
</evidence>
<keyword evidence="1" id="KW-1133">Transmembrane helix</keyword>
<protein>
    <submittedName>
        <fullName evidence="2">Uncharacterized protein</fullName>
    </submittedName>
</protein>
<organism evidence="2 3">
    <name type="scientific">Anaerostipes hadrus</name>
    <dbReference type="NCBI Taxonomy" id="649756"/>
    <lineage>
        <taxon>Bacteria</taxon>
        <taxon>Bacillati</taxon>
        <taxon>Bacillota</taxon>
        <taxon>Clostridia</taxon>
        <taxon>Lachnospirales</taxon>
        <taxon>Lachnospiraceae</taxon>
        <taxon>Anaerostipes</taxon>
    </lineage>
</organism>
<evidence type="ECO:0000256" key="1">
    <source>
        <dbReference type="SAM" id="Phobius"/>
    </source>
</evidence>
<keyword evidence="1" id="KW-0812">Transmembrane</keyword>
<dbReference type="Proteomes" id="UP000188159">
    <property type="component" value="Chromosome"/>
</dbReference>
<sequence length="59" mass="6442">MATNLKEDKVVMGFSIALIIIVLIVLYSLARTAGESDRTMEQIREQSLLGREESSGGNS</sequence>
<accession>A0A1Q2C657</accession>
<name>A0A1Q2C657_ANAHA</name>
<keyword evidence="1" id="KW-0472">Membrane</keyword>
<dbReference type="EMBL" id="CP012098">
    <property type="protein sequence ID" value="AQP39223.1"/>
    <property type="molecule type" value="Genomic_DNA"/>
</dbReference>
<feature type="transmembrane region" description="Helical" evidence="1">
    <location>
        <begin position="12"/>
        <end position="30"/>
    </location>
</feature>
<gene>
    <name evidence="2" type="ORF">DO83_06180</name>
</gene>
<proteinExistence type="predicted"/>
<dbReference type="AlphaFoldDB" id="A0A1Q2C657"/>
<evidence type="ECO:0000313" key="2">
    <source>
        <dbReference type="EMBL" id="AQP39223.1"/>
    </source>
</evidence>